<accession>A0A2P2C456</accession>
<dbReference type="EMBL" id="CZKA01000030">
    <property type="protein sequence ID" value="CUR56815.1"/>
    <property type="molecule type" value="Genomic_DNA"/>
</dbReference>
<dbReference type="InterPro" id="IPR005624">
    <property type="entry name" value="PduO/GlcC-like"/>
</dbReference>
<dbReference type="Gene3D" id="3.30.450.150">
    <property type="entry name" value="Haem-degrading domain"/>
    <property type="match status" value="1"/>
</dbReference>
<organism evidence="1">
    <name type="scientific">metagenome</name>
    <dbReference type="NCBI Taxonomy" id="256318"/>
    <lineage>
        <taxon>unclassified sequences</taxon>
        <taxon>metagenomes</taxon>
    </lineage>
</organism>
<name>A0A2P2C456_9ZZZZ</name>
<dbReference type="Pfam" id="PF03928">
    <property type="entry name" value="HbpS-like"/>
    <property type="match status" value="1"/>
</dbReference>
<protein>
    <recommendedName>
        <fullName evidence="2">GlcG protein</fullName>
    </recommendedName>
</protein>
<proteinExistence type="predicted"/>
<gene>
    <name evidence="1" type="ORF">NOCA2360070</name>
</gene>
<evidence type="ECO:0000313" key="1">
    <source>
        <dbReference type="EMBL" id="CUR56815.1"/>
    </source>
</evidence>
<dbReference type="PANTHER" id="PTHR34309:SF10">
    <property type="entry name" value="SLR1406 PROTEIN"/>
    <property type="match status" value="1"/>
</dbReference>
<dbReference type="InterPro" id="IPR052517">
    <property type="entry name" value="GlcG_carb_metab_protein"/>
</dbReference>
<dbReference type="PANTHER" id="PTHR34309">
    <property type="entry name" value="SLR1406 PROTEIN"/>
    <property type="match status" value="1"/>
</dbReference>
<dbReference type="SUPFAM" id="SSF143744">
    <property type="entry name" value="GlcG-like"/>
    <property type="match status" value="1"/>
</dbReference>
<sequence>MTNTSAILTVAEAESIVERALEFRRAQGLSPMTVAVLDLGGHPILVKREDACGFLRVDIAIGKAKGALGFMLSSRALAERALQLPSFMAAVASLSDGGVIPAAGGVLLTDEVSGTVVGAVGVSGDTSDNDEACIAAALEHTRFARV</sequence>
<reference evidence="1" key="1">
    <citation type="submission" date="2015-08" db="EMBL/GenBank/DDBJ databases">
        <authorList>
            <person name="Babu N.S."/>
            <person name="Beckwith C.J."/>
            <person name="Beseler K.G."/>
            <person name="Brison A."/>
            <person name="Carone J.V."/>
            <person name="Caskin T.P."/>
            <person name="Diamond M."/>
            <person name="Durham M.E."/>
            <person name="Foxe J.M."/>
            <person name="Go M."/>
            <person name="Henderson B.A."/>
            <person name="Jones I.B."/>
            <person name="McGettigan J.A."/>
            <person name="Micheletti S.J."/>
            <person name="Nasrallah M.E."/>
            <person name="Ortiz D."/>
            <person name="Piller C.R."/>
            <person name="Privatt S.R."/>
            <person name="Schneider S.L."/>
            <person name="Sharp S."/>
            <person name="Smith T.C."/>
            <person name="Stanton J.D."/>
            <person name="Ullery H.E."/>
            <person name="Wilson R.J."/>
            <person name="Serrano M.G."/>
            <person name="Buck G."/>
            <person name="Lee V."/>
            <person name="Wang Y."/>
            <person name="Carvalho R."/>
            <person name="Voegtly L."/>
            <person name="Shi R."/>
            <person name="Duckworth R."/>
            <person name="Johnson A."/>
            <person name="Loviza R."/>
            <person name="Walstead R."/>
            <person name="Shah Z."/>
            <person name="Kiflezghi M."/>
            <person name="Wade K."/>
            <person name="Ball S.L."/>
            <person name="Bradley K.W."/>
            <person name="Asai D.J."/>
            <person name="Bowman C.A."/>
            <person name="Russell D.A."/>
            <person name="Pope W.H."/>
            <person name="Jacobs-Sera D."/>
            <person name="Hendrix R.W."/>
            <person name="Hatfull G.F."/>
        </authorList>
    </citation>
    <scope>NUCLEOTIDE SEQUENCE</scope>
</reference>
<evidence type="ECO:0008006" key="2">
    <source>
        <dbReference type="Google" id="ProtNLM"/>
    </source>
</evidence>
<dbReference type="AlphaFoldDB" id="A0A2P2C456"/>
<dbReference type="InterPro" id="IPR038084">
    <property type="entry name" value="PduO/GlcC-like_sf"/>
</dbReference>